<name>A0ABW4XEW9_9ACTN</name>
<dbReference type="Pfam" id="PF09084">
    <property type="entry name" value="NMT1"/>
    <property type="match status" value="1"/>
</dbReference>
<proteinExistence type="inferred from homology"/>
<dbReference type="PANTHER" id="PTHR30024:SF47">
    <property type="entry name" value="TAURINE-BINDING PERIPLASMIC PROTEIN"/>
    <property type="match status" value="1"/>
</dbReference>
<dbReference type="InterPro" id="IPR015168">
    <property type="entry name" value="SsuA/THI5"/>
</dbReference>
<comment type="similarity">
    <text evidence="2">Belongs to the bacterial solute-binding protein SsuA/TauA family.</text>
</comment>
<comment type="subcellular location">
    <subcellularLocation>
        <location evidence="1">Periplasm</location>
    </subcellularLocation>
</comment>
<evidence type="ECO:0000256" key="4">
    <source>
        <dbReference type="SAM" id="SignalP"/>
    </source>
</evidence>
<keyword evidence="3 4" id="KW-0732">Signal</keyword>
<evidence type="ECO:0000313" key="6">
    <source>
        <dbReference type="EMBL" id="MFD2092734.1"/>
    </source>
</evidence>
<reference evidence="7" key="1">
    <citation type="journal article" date="2019" name="Int. J. Syst. Evol. Microbiol.">
        <title>The Global Catalogue of Microorganisms (GCM) 10K type strain sequencing project: providing services to taxonomists for standard genome sequencing and annotation.</title>
        <authorList>
            <consortium name="The Broad Institute Genomics Platform"/>
            <consortium name="The Broad Institute Genome Sequencing Center for Infectious Disease"/>
            <person name="Wu L."/>
            <person name="Ma J."/>
        </authorList>
    </citation>
    <scope>NUCLEOTIDE SEQUENCE [LARGE SCALE GENOMIC DNA]</scope>
    <source>
        <strain evidence="7">JCM 3338</strain>
    </source>
</reference>
<dbReference type="SUPFAM" id="SSF53850">
    <property type="entry name" value="Periplasmic binding protein-like II"/>
    <property type="match status" value="1"/>
</dbReference>
<dbReference type="RefSeq" id="WP_376877209.1">
    <property type="nucleotide sequence ID" value="NZ_JBHUHP010000014.1"/>
</dbReference>
<accession>A0ABW4XEW9</accession>
<keyword evidence="7" id="KW-1185">Reference proteome</keyword>
<dbReference type="EMBL" id="JBHUHP010000014">
    <property type="protein sequence ID" value="MFD2092734.1"/>
    <property type="molecule type" value="Genomic_DNA"/>
</dbReference>
<comment type="caution">
    <text evidence="6">The sequence shown here is derived from an EMBL/GenBank/DDBJ whole genome shotgun (WGS) entry which is preliminary data.</text>
</comment>
<evidence type="ECO:0000313" key="7">
    <source>
        <dbReference type="Proteomes" id="UP001597402"/>
    </source>
</evidence>
<dbReference type="Proteomes" id="UP001597402">
    <property type="component" value="Unassembled WGS sequence"/>
</dbReference>
<dbReference type="PROSITE" id="PS51257">
    <property type="entry name" value="PROKAR_LIPOPROTEIN"/>
    <property type="match status" value="1"/>
</dbReference>
<feature type="signal peptide" evidence="4">
    <location>
        <begin position="1"/>
        <end position="24"/>
    </location>
</feature>
<feature type="chain" id="PRO_5045222245" evidence="4">
    <location>
        <begin position="25"/>
        <end position="324"/>
    </location>
</feature>
<dbReference type="Gene3D" id="3.40.190.10">
    <property type="entry name" value="Periplasmic binding protein-like II"/>
    <property type="match status" value="2"/>
</dbReference>
<feature type="domain" description="SsuA/THI5-like" evidence="5">
    <location>
        <begin position="49"/>
        <end position="266"/>
    </location>
</feature>
<protein>
    <submittedName>
        <fullName evidence="6">ABC transporter substrate-binding protein</fullName>
    </submittedName>
</protein>
<evidence type="ECO:0000256" key="3">
    <source>
        <dbReference type="ARBA" id="ARBA00022729"/>
    </source>
</evidence>
<sequence length="324" mass="33859">MRRRTAALMAAPLLLAVACGGAEDADVGAGVTATEELEEVTVGVIPTVDVAPLYLGEEKGFFADQGIDLTFEAGRGGATIVPGVINGQYDIGFSNMVSLLQAAEQELPLELVGSGVASTGVPGADFAAVVVLPSSGITDAAGLADKRIAVNTRNNIGTTTVNESIRTAGADPSGVEYVEVPFPDMPEALADGDVDAIAVVEPYLTMATADGAVVVASNLVDAVPGLTVAAYFTSRELATEEPDLVERFTIALEQSLQYASQHGDEARAVLRYYMETEIDQAVLRSMTLPAWPTEFDRSSVQRLADLAIEDGLLTEEPDLDALLP</sequence>
<organism evidence="6 7">
    <name type="scientific">Blastococcus deserti</name>
    <dbReference type="NCBI Taxonomy" id="2259033"/>
    <lineage>
        <taxon>Bacteria</taxon>
        <taxon>Bacillati</taxon>
        <taxon>Actinomycetota</taxon>
        <taxon>Actinomycetes</taxon>
        <taxon>Geodermatophilales</taxon>
        <taxon>Geodermatophilaceae</taxon>
        <taxon>Blastococcus</taxon>
    </lineage>
</organism>
<evidence type="ECO:0000256" key="2">
    <source>
        <dbReference type="ARBA" id="ARBA00010742"/>
    </source>
</evidence>
<dbReference type="PANTHER" id="PTHR30024">
    <property type="entry name" value="ALIPHATIC SULFONATES-BINDING PROTEIN-RELATED"/>
    <property type="match status" value="1"/>
</dbReference>
<evidence type="ECO:0000259" key="5">
    <source>
        <dbReference type="Pfam" id="PF09084"/>
    </source>
</evidence>
<evidence type="ECO:0000256" key="1">
    <source>
        <dbReference type="ARBA" id="ARBA00004418"/>
    </source>
</evidence>
<gene>
    <name evidence="6" type="ORF">ACFSHS_14250</name>
</gene>